<dbReference type="InterPro" id="IPR006620">
    <property type="entry name" value="Pro_4_hyd_alph"/>
</dbReference>
<evidence type="ECO:0000256" key="4">
    <source>
        <dbReference type="ARBA" id="ARBA00022964"/>
    </source>
</evidence>
<evidence type="ECO:0000256" key="1">
    <source>
        <dbReference type="ARBA" id="ARBA00001961"/>
    </source>
</evidence>
<proteinExistence type="predicted"/>
<keyword evidence="4" id="KW-0223">Dioxygenase</keyword>
<organism evidence="8 9">
    <name type="scientific">Uliginosibacterium silvisoli</name>
    <dbReference type="NCBI Taxonomy" id="3114758"/>
    <lineage>
        <taxon>Bacteria</taxon>
        <taxon>Pseudomonadati</taxon>
        <taxon>Pseudomonadota</taxon>
        <taxon>Betaproteobacteria</taxon>
        <taxon>Rhodocyclales</taxon>
        <taxon>Zoogloeaceae</taxon>
        <taxon>Uliginosibacterium</taxon>
    </lineage>
</organism>
<sequence>MPQFDSGWQSWLNDNIKRGCSPESMISAMVGAGIDAATATFKVAQALAPDVPLPVQPPAPAFIPAFSAAGRAVNPYQYDAMPIAAGNRIDVGDRFVNVVLRSERPQIVVFNNVLSHEECDELIERSRDKLKRSTTVNPITGEHDVIANRTSEGTFFDRCEDEFITRIDNRVATLMNWPLTHGEGLQILHYGVGGEYRPHFDYFPPHEVGSTTHVAVGGQRVSTMIMYLSDVEAGGETIFPDAGISVTPQKGSAVYFRYCNANGQIDPMTLHGGAPVQAGEKWIMTKWMRQRPYG</sequence>
<gene>
    <name evidence="8" type="ORF">VVD49_02095</name>
</gene>
<keyword evidence="3" id="KW-0847">Vitamin C</keyword>
<keyword evidence="5" id="KW-0560">Oxidoreductase</keyword>
<comment type="cofactor">
    <cofactor evidence="1">
        <name>L-ascorbate</name>
        <dbReference type="ChEBI" id="CHEBI:38290"/>
    </cofactor>
</comment>
<dbReference type="Proteomes" id="UP001331561">
    <property type="component" value="Unassembled WGS sequence"/>
</dbReference>
<comment type="caution">
    <text evidence="8">The sequence shown here is derived from an EMBL/GenBank/DDBJ whole genome shotgun (WGS) entry which is preliminary data.</text>
</comment>
<dbReference type="EMBL" id="JAYXHS010000001">
    <property type="protein sequence ID" value="MEC5384493.1"/>
    <property type="molecule type" value="Genomic_DNA"/>
</dbReference>
<feature type="domain" description="Fe2OG dioxygenase" evidence="7">
    <location>
        <begin position="181"/>
        <end position="290"/>
    </location>
</feature>
<dbReference type="SMART" id="SM00702">
    <property type="entry name" value="P4Hc"/>
    <property type="match status" value="1"/>
</dbReference>
<evidence type="ECO:0000256" key="2">
    <source>
        <dbReference type="ARBA" id="ARBA00022723"/>
    </source>
</evidence>
<dbReference type="InterPro" id="IPR044862">
    <property type="entry name" value="Pro_4_hyd_alph_FE2OG_OXY"/>
</dbReference>
<reference evidence="8 9" key="1">
    <citation type="submission" date="2024-01" db="EMBL/GenBank/DDBJ databases">
        <title>Uliginosibacterium soil sp. nov.</title>
        <authorList>
            <person name="Lv Y."/>
        </authorList>
    </citation>
    <scope>NUCLEOTIDE SEQUENCE [LARGE SCALE GENOMIC DNA]</scope>
    <source>
        <strain evidence="8 9">H3</strain>
    </source>
</reference>
<keyword evidence="2" id="KW-0479">Metal-binding</keyword>
<dbReference type="InterPro" id="IPR045054">
    <property type="entry name" value="P4HA-like"/>
</dbReference>
<evidence type="ECO:0000256" key="6">
    <source>
        <dbReference type="ARBA" id="ARBA00023004"/>
    </source>
</evidence>
<keyword evidence="9" id="KW-1185">Reference proteome</keyword>
<name>A0ABU6K060_9RHOO</name>
<evidence type="ECO:0000256" key="5">
    <source>
        <dbReference type="ARBA" id="ARBA00023002"/>
    </source>
</evidence>
<keyword evidence="6" id="KW-0408">Iron</keyword>
<dbReference type="Pfam" id="PF13640">
    <property type="entry name" value="2OG-FeII_Oxy_3"/>
    <property type="match status" value="1"/>
</dbReference>
<dbReference type="PROSITE" id="PS51471">
    <property type="entry name" value="FE2OG_OXY"/>
    <property type="match status" value="1"/>
</dbReference>
<dbReference type="PANTHER" id="PTHR10869:SF246">
    <property type="entry name" value="TRANSMEMBRANE PROLYL 4-HYDROXYLASE"/>
    <property type="match status" value="1"/>
</dbReference>
<evidence type="ECO:0000313" key="9">
    <source>
        <dbReference type="Proteomes" id="UP001331561"/>
    </source>
</evidence>
<protein>
    <submittedName>
        <fullName evidence="8">2OG-Fe(II) oxygenase</fullName>
    </submittedName>
</protein>
<evidence type="ECO:0000313" key="8">
    <source>
        <dbReference type="EMBL" id="MEC5384493.1"/>
    </source>
</evidence>
<evidence type="ECO:0000256" key="3">
    <source>
        <dbReference type="ARBA" id="ARBA00022896"/>
    </source>
</evidence>
<dbReference type="InterPro" id="IPR005123">
    <property type="entry name" value="Oxoglu/Fe-dep_dioxygenase_dom"/>
</dbReference>
<evidence type="ECO:0000259" key="7">
    <source>
        <dbReference type="PROSITE" id="PS51471"/>
    </source>
</evidence>
<dbReference type="RefSeq" id="WP_327597469.1">
    <property type="nucleotide sequence ID" value="NZ_JAYXHS010000001.1"/>
</dbReference>
<dbReference type="PANTHER" id="PTHR10869">
    <property type="entry name" value="PROLYL 4-HYDROXYLASE ALPHA SUBUNIT"/>
    <property type="match status" value="1"/>
</dbReference>
<dbReference type="Gene3D" id="2.60.120.620">
    <property type="entry name" value="q2cbj1_9rhob like domain"/>
    <property type="match status" value="1"/>
</dbReference>
<accession>A0ABU6K060</accession>